<dbReference type="EMBL" id="JAVIDA010000016">
    <property type="protein sequence ID" value="MDQ9072172.1"/>
    <property type="molecule type" value="Genomic_DNA"/>
</dbReference>
<accession>A0AAW8JHV9</accession>
<reference evidence="1" key="1">
    <citation type="submission" date="2023-08" db="EMBL/GenBank/DDBJ databases">
        <title>Emergence of clinically-relevant ST2 carbapenem-resistant Acinetobacter baumannii strains in hospital sewages in Zhejiang, East of China.</title>
        <authorList>
            <person name="Kaichao C."/>
            <person name="Zhang R."/>
        </authorList>
    </citation>
    <scope>NUCLEOTIDE SEQUENCE</scope>
    <source>
        <strain evidence="1">M-SY-60</strain>
    </source>
</reference>
<dbReference type="RefSeq" id="WP_308956604.1">
    <property type="nucleotide sequence ID" value="NZ_JAVICY010000019.1"/>
</dbReference>
<dbReference type="AlphaFoldDB" id="A0AAW8JHV9"/>
<name>A0AAW8JHV9_9GAMM</name>
<organism evidence="1 2">
    <name type="scientific">Acinetobacter gerneri</name>
    <dbReference type="NCBI Taxonomy" id="202952"/>
    <lineage>
        <taxon>Bacteria</taxon>
        <taxon>Pseudomonadati</taxon>
        <taxon>Pseudomonadota</taxon>
        <taxon>Gammaproteobacteria</taxon>
        <taxon>Moraxellales</taxon>
        <taxon>Moraxellaceae</taxon>
        <taxon>Acinetobacter</taxon>
    </lineage>
</organism>
<sequence length="168" mass="20123">MNKLKKPNLDTEFIDSIKWLKRGSISIFPHWLNEAEADDCKILSYSIAQSSGKLAEYLDGEQRLMHFYISLSDHVWCYIDESWRFFLTNSSDFKTILKNSLRENNIKFFDLYFSNYVIRLQGGFDRTDTFFIANIEMFERFIQEVEKNDLYILGLQYIDEPDHYFKES</sequence>
<evidence type="ECO:0008006" key="3">
    <source>
        <dbReference type="Google" id="ProtNLM"/>
    </source>
</evidence>
<protein>
    <recommendedName>
        <fullName evidence="3">DUF262 domain-containing protein</fullName>
    </recommendedName>
</protein>
<gene>
    <name evidence="1" type="ORF">RFH51_11955</name>
</gene>
<evidence type="ECO:0000313" key="1">
    <source>
        <dbReference type="EMBL" id="MDQ9072172.1"/>
    </source>
</evidence>
<evidence type="ECO:0000313" key="2">
    <source>
        <dbReference type="Proteomes" id="UP001243195"/>
    </source>
</evidence>
<proteinExistence type="predicted"/>
<comment type="caution">
    <text evidence="1">The sequence shown here is derived from an EMBL/GenBank/DDBJ whole genome shotgun (WGS) entry which is preliminary data.</text>
</comment>
<dbReference type="Proteomes" id="UP001243195">
    <property type="component" value="Unassembled WGS sequence"/>
</dbReference>